<dbReference type="Proteomes" id="UP000184031">
    <property type="component" value="Unassembled WGS sequence"/>
</dbReference>
<proteinExistence type="predicted"/>
<evidence type="ECO:0000313" key="3">
    <source>
        <dbReference type="Proteomes" id="UP000184031"/>
    </source>
</evidence>
<evidence type="ECO:0000313" key="4">
    <source>
        <dbReference type="Proteomes" id="UP000198940"/>
    </source>
</evidence>
<keyword evidence="4" id="KW-1185">Reference proteome</keyword>
<sequence>MENRTNQRSPSPKANSGENIDHCINLKMNAFDRNTNLEIIRQLRNSEKLSLDYYIEKVLIPLKAENPIFLSTLYKDICYILKDLDKKTDNDLLIENGDLVIENGDIKLTGYQTRLHDITIWLHSELILSVVRKHDNPKGFVKELNKVETEFLDKNQYTTEYKAELDKIKRSLINERKRNISDKSSWFKKHLDFDMLELKPNIFGIGLNINSLINKYREK</sequence>
<dbReference type="AlphaFoldDB" id="A0A1M7CVC4"/>
<dbReference type="EMBL" id="FRAT01000016">
    <property type="protein sequence ID" value="SHL70779.1"/>
    <property type="molecule type" value="Genomic_DNA"/>
</dbReference>
<evidence type="ECO:0000313" key="2">
    <source>
        <dbReference type="EMBL" id="SHL70779.1"/>
    </source>
</evidence>
<dbReference type="STRING" id="1055723.SAMN05216293_4116"/>
<dbReference type="EMBL" id="FOKU01000018">
    <property type="protein sequence ID" value="SFC66049.1"/>
    <property type="molecule type" value="Genomic_DNA"/>
</dbReference>
<organism evidence="2 3">
    <name type="scientific">Flagellimonas taeanensis</name>
    <dbReference type="NCBI Taxonomy" id="1005926"/>
    <lineage>
        <taxon>Bacteria</taxon>
        <taxon>Pseudomonadati</taxon>
        <taxon>Bacteroidota</taxon>
        <taxon>Flavobacteriia</taxon>
        <taxon>Flavobacteriales</taxon>
        <taxon>Flavobacteriaceae</taxon>
        <taxon>Flagellimonas</taxon>
    </lineage>
</organism>
<reference evidence="2 3" key="1">
    <citation type="submission" date="2016-11" db="EMBL/GenBank/DDBJ databases">
        <authorList>
            <person name="Varghese N."/>
            <person name="Submissions S."/>
        </authorList>
    </citation>
    <scope>NUCLEOTIDE SEQUENCE [LARGE SCALE GENOMIC DNA]</scope>
    <source>
        <strain evidence="2 3">CGMCC 1.12174</strain>
        <strain evidence="1 4">DSM 26351</strain>
    </source>
</reference>
<name>A0A1M7CVC4_9FLAO</name>
<accession>A0A1M7CVC4</accession>
<comment type="caution">
    <text evidence="2">The sequence shown here is derived from an EMBL/GenBank/DDBJ whole genome shotgun (WGS) entry which is preliminary data.</text>
</comment>
<protein>
    <submittedName>
        <fullName evidence="2">Uncharacterized protein</fullName>
    </submittedName>
</protein>
<evidence type="ECO:0000313" key="1">
    <source>
        <dbReference type="EMBL" id="SFC66049.1"/>
    </source>
</evidence>
<gene>
    <name evidence="1" type="ORF">SAMN04487891_11814</name>
    <name evidence="2" type="ORF">SAMN05216293_4116</name>
</gene>
<dbReference type="Proteomes" id="UP000198940">
    <property type="component" value="Unassembled WGS sequence"/>
</dbReference>